<dbReference type="KEGG" id="ntr:B0W44_11415"/>
<proteinExistence type="predicted"/>
<dbReference type="Gene3D" id="2.60.40.10">
    <property type="entry name" value="Immunoglobulins"/>
    <property type="match status" value="3"/>
</dbReference>
<organism evidence="4 5">
    <name type="scientific">Novibacillus thermophilus</name>
    <dbReference type="NCBI Taxonomy" id="1471761"/>
    <lineage>
        <taxon>Bacteria</taxon>
        <taxon>Bacillati</taxon>
        <taxon>Bacillota</taxon>
        <taxon>Bacilli</taxon>
        <taxon>Bacillales</taxon>
        <taxon>Thermoactinomycetaceae</taxon>
        <taxon>Novibacillus</taxon>
    </lineage>
</organism>
<dbReference type="Proteomes" id="UP000188603">
    <property type="component" value="Chromosome"/>
</dbReference>
<dbReference type="InterPro" id="IPR013783">
    <property type="entry name" value="Ig-like_fold"/>
</dbReference>
<keyword evidence="1" id="KW-0472">Membrane</keyword>
<evidence type="ECO:0000256" key="1">
    <source>
        <dbReference type="SAM" id="Phobius"/>
    </source>
</evidence>
<feature type="transmembrane region" description="Helical" evidence="1">
    <location>
        <begin position="360"/>
        <end position="381"/>
    </location>
</feature>
<dbReference type="InterPro" id="IPR018905">
    <property type="entry name" value="A-galactase_NEW3"/>
</dbReference>
<gene>
    <name evidence="4" type="ORF">B0W44_11415</name>
</gene>
<evidence type="ECO:0000313" key="4">
    <source>
        <dbReference type="EMBL" id="AQS57524.1"/>
    </source>
</evidence>
<evidence type="ECO:0000259" key="3">
    <source>
        <dbReference type="Pfam" id="PF10633"/>
    </source>
</evidence>
<evidence type="ECO:0000313" key="5">
    <source>
        <dbReference type="Proteomes" id="UP000188603"/>
    </source>
</evidence>
<reference evidence="4 5" key="1">
    <citation type="journal article" date="2015" name="Int. J. Syst. Evol. Microbiol.">
        <title>Novibacillus thermophilus gen. nov., sp. nov., a Gram-staining-negative and moderately thermophilic member of the family Thermoactinomycetaceae.</title>
        <authorList>
            <person name="Yang G."/>
            <person name="Chen J."/>
            <person name="Zhou S."/>
        </authorList>
    </citation>
    <scope>NUCLEOTIDE SEQUENCE [LARGE SCALE GENOMIC DNA]</scope>
    <source>
        <strain evidence="4 5">SG-1</strain>
    </source>
</reference>
<dbReference type="OrthoDB" id="8631677at2"/>
<name>A0A1U9KBW2_9BACL</name>
<dbReference type="PANTHER" id="PTHR39198:SF1">
    <property type="entry name" value="ALPHA-GALACTOSIDASE NEW3 DOMAIN-CONTAINING PROTEIN"/>
    <property type="match status" value="1"/>
</dbReference>
<dbReference type="AlphaFoldDB" id="A0A1U9KBW2"/>
<evidence type="ECO:0000256" key="2">
    <source>
        <dbReference type="SAM" id="SignalP"/>
    </source>
</evidence>
<sequence>MWKRRAVITSLCMTLVIGLVVAAVPTAHAAVGFSLYTPFSGISATPGETIDYAVEVLNDTDAIRTVEFKMQKLPDGWTSHLTSGGRDVQQLSIKPGDAQEISLEVQVPLEVEKDVYTFELIAQGSGVNSTLPLTVTVTEEGTSATELSVEQPNLQGDAASTFDYKVTLRNRTADEQNYALTADTPRGWSVTFKADGNDVTSVTVEPNSTKDVDVSVSPPENVKAGEYAIPIKAATSATSADAELEAVITGTHELDLSTPSERLNTDVTAGGSRTMELVVTNAGTAPVSDIELSAEAPTNWEISFNHEKINALEPGQSQTVKATIAAADEAIAGDYVVTMKAESPDASADADIRVSVKTSWLWGIVGILIIAGVLGGVYYLIRTYGRR</sequence>
<feature type="domain" description="Alpha-galactosidase NEW3" evidence="3">
    <location>
        <begin position="172"/>
        <end position="234"/>
    </location>
</feature>
<keyword evidence="1" id="KW-1133">Transmembrane helix</keyword>
<dbReference type="EMBL" id="CP019699">
    <property type="protein sequence ID" value="AQS57524.1"/>
    <property type="molecule type" value="Genomic_DNA"/>
</dbReference>
<protein>
    <recommendedName>
        <fullName evidence="3">Alpha-galactosidase NEW3 domain-containing protein</fullName>
    </recommendedName>
</protein>
<feature type="signal peptide" evidence="2">
    <location>
        <begin position="1"/>
        <end position="29"/>
    </location>
</feature>
<accession>A0A1U9KBW2</accession>
<dbReference type="Pfam" id="PF10633">
    <property type="entry name" value="NPCBM_assoc"/>
    <property type="match status" value="2"/>
</dbReference>
<dbReference type="STRING" id="1471761.B0W44_11415"/>
<feature type="domain" description="Alpha-galactosidase NEW3" evidence="3">
    <location>
        <begin position="268"/>
        <end position="342"/>
    </location>
</feature>
<keyword evidence="5" id="KW-1185">Reference proteome</keyword>
<feature type="chain" id="PRO_5012007495" description="Alpha-galactosidase NEW3 domain-containing protein" evidence="2">
    <location>
        <begin position="30"/>
        <end position="387"/>
    </location>
</feature>
<keyword evidence="1" id="KW-0812">Transmembrane</keyword>
<keyword evidence="2" id="KW-0732">Signal</keyword>
<dbReference type="PANTHER" id="PTHR39198">
    <property type="entry name" value="HYPOTHETICAL MEMBRANE PROTEIN, CONSERVED"/>
    <property type="match status" value="1"/>
</dbReference>